<reference evidence="2 3" key="1">
    <citation type="journal article" date="2012" name="Genome Biol.">
        <title>Genome and low-iron response of an oceanic diatom adapted to chronic iron limitation.</title>
        <authorList>
            <person name="Lommer M."/>
            <person name="Specht M."/>
            <person name="Roy A.S."/>
            <person name="Kraemer L."/>
            <person name="Andreson R."/>
            <person name="Gutowska M.A."/>
            <person name="Wolf J."/>
            <person name="Bergner S.V."/>
            <person name="Schilhabel M.B."/>
            <person name="Klostermeier U.C."/>
            <person name="Beiko R.G."/>
            <person name="Rosenstiel P."/>
            <person name="Hippler M."/>
            <person name="Laroche J."/>
        </authorList>
    </citation>
    <scope>NUCLEOTIDE SEQUENCE [LARGE SCALE GENOMIC DNA]</scope>
    <source>
        <strain evidence="2 3">CCMP1005</strain>
    </source>
</reference>
<proteinExistence type="predicted"/>
<dbReference type="AlphaFoldDB" id="K0TN71"/>
<feature type="compositionally biased region" description="Basic and acidic residues" evidence="1">
    <location>
        <begin position="135"/>
        <end position="148"/>
    </location>
</feature>
<evidence type="ECO:0000313" key="2">
    <source>
        <dbReference type="EMBL" id="EJK73237.1"/>
    </source>
</evidence>
<keyword evidence="3" id="KW-1185">Reference proteome</keyword>
<evidence type="ECO:0000256" key="1">
    <source>
        <dbReference type="SAM" id="MobiDB-lite"/>
    </source>
</evidence>
<feature type="non-terminal residue" evidence="2">
    <location>
        <position position="1"/>
    </location>
</feature>
<dbReference type="Proteomes" id="UP000266841">
    <property type="component" value="Unassembled WGS sequence"/>
</dbReference>
<gene>
    <name evidence="2" type="ORF">THAOC_05149</name>
</gene>
<sequence>ADELFSCVTFSDPRAAFEATTGSILPGRVPSARRRVHWAGPWPPSTSNNHRCTVGRRFIRSDVLAISSRGRFFLSDLSLLPASDVARNRISQIWTATPPDEGDGPGVVAARFAMMSSVETAATEFNNLDTVGRSRPKEKGGKDPERGRAALSGPNPTSPMPGPNFLGGLLVTKQHPVGLGRLGRHNDDRESQAPPWPLLKSAATEVRCGIELSPCSAACPSGTIYTSFQPDICDGLLSGTSAAPLSVGLPFDFRFADQTTPLPAGVNSSISLLSMLPTAVRWRLVVEEQFASP</sequence>
<feature type="region of interest" description="Disordered" evidence="1">
    <location>
        <begin position="125"/>
        <end position="160"/>
    </location>
</feature>
<accession>K0TN71</accession>
<evidence type="ECO:0000313" key="3">
    <source>
        <dbReference type="Proteomes" id="UP000266841"/>
    </source>
</evidence>
<comment type="caution">
    <text evidence="2">The sequence shown here is derived from an EMBL/GenBank/DDBJ whole genome shotgun (WGS) entry which is preliminary data.</text>
</comment>
<dbReference type="EMBL" id="AGNL01004665">
    <property type="protein sequence ID" value="EJK73237.1"/>
    <property type="molecule type" value="Genomic_DNA"/>
</dbReference>
<name>K0TN71_THAOC</name>
<organism evidence="2 3">
    <name type="scientific">Thalassiosira oceanica</name>
    <name type="common">Marine diatom</name>
    <dbReference type="NCBI Taxonomy" id="159749"/>
    <lineage>
        <taxon>Eukaryota</taxon>
        <taxon>Sar</taxon>
        <taxon>Stramenopiles</taxon>
        <taxon>Ochrophyta</taxon>
        <taxon>Bacillariophyta</taxon>
        <taxon>Coscinodiscophyceae</taxon>
        <taxon>Thalassiosirophycidae</taxon>
        <taxon>Thalassiosirales</taxon>
        <taxon>Thalassiosiraceae</taxon>
        <taxon>Thalassiosira</taxon>
    </lineage>
</organism>
<protein>
    <submittedName>
        <fullName evidence="2">Uncharacterized protein</fullName>
    </submittedName>
</protein>